<gene>
    <name evidence="2" type="ORF">EV659_104208</name>
</gene>
<dbReference type="EMBL" id="SLXO01000004">
    <property type="protein sequence ID" value="TCP35356.1"/>
    <property type="molecule type" value="Genomic_DNA"/>
</dbReference>
<evidence type="ECO:0000259" key="1">
    <source>
        <dbReference type="PROSITE" id="PS50883"/>
    </source>
</evidence>
<sequence>MTVPDRFLGVAFAAGDIVLELDSDYRILHADGAVTGTALGGAKGPLALPDAIAADDRPALHGAFDALSSTFRSGPIRLRLPCDDGEMRPFIANFGRLPHRDGRYYALLTSPAHYGTTASLIDHLVSARNRPDGGRAMLERLARLLTEPSAGPADDGVPHRLLTVLETLGDDDLNDAQVRAFEQRLSAMSLGGQGAIKLSDHRFAVVQEDTGDGAATRAMIAGLGEATGVDVRSATLDPSRALDREDAVRAIVYCLQQFTEDAQGFDIDSLSTNFASVIREANDNVSQFRRVLSEGAFSLVFQPIVTLANGMPHHYEVLARFDQTEGQTGSQANGPARPSPYATIAFAERTGLIAEFDRAVITRVIDKLNQIDDRHRPPRVAVNISGRSLQSDPFVTQLLRQLARHQRLSDRLSLEITESAEIKAPETLQSTINRVRDLGFKVYLDDFGAGGAGFRYLKALRVDGIKIDGSYIRDAQRSHRDHAFLRCMVGLCRDLDIKTVGEWVETPEQAAMLRGLGVDYAQGFLYGHPQPGLKVTPRSAVG</sequence>
<dbReference type="PROSITE" id="PS50883">
    <property type="entry name" value="EAL"/>
    <property type="match status" value="1"/>
</dbReference>
<evidence type="ECO:0000313" key="3">
    <source>
        <dbReference type="Proteomes" id="UP000295399"/>
    </source>
</evidence>
<accession>A0A4V2SPI8</accession>
<keyword evidence="3" id="KW-1185">Reference proteome</keyword>
<dbReference type="CDD" id="cd01948">
    <property type="entry name" value="EAL"/>
    <property type="match status" value="1"/>
</dbReference>
<feature type="domain" description="EAL" evidence="1">
    <location>
        <begin position="281"/>
        <end position="542"/>
    </location>
</feature>
<dbReference type="PANTHER" id="PTHR33121">
    <property type="entry name" value="CYCLIC DI-GMP PHOSPHODIESTERASE PDEF"/>
    <property type="match status" value="1"/>
</dbReference>
<dbReference type="RefSeq" id="WP_132708250.1">
    <property type="nucleotide sequence ID" value="NZ_JACIGF010000004.1"/>
</dbReference>
<name>A0A4V2SPI8_RHOSA</name>
<dbReference type="InterPro" id="IPR050706">
    <property type="entry name" value="Cyclic-di-GMP_PDE-like"/>
</dbReference>
<dbReference type="AlphaFoldDB" id="A0A4V2SPI8"/>
<dbReference type="Pfam" id="PF00563">
    <property type="entry name" value="EAL"/>
    <property type="match status" value="1"/>
</dbReference>
<dbReference type="GO" id="GO:0071111">
    <property type="term" value="F:cyclic-guanylate-specific phosphodiesterase activity"/>
    <property type="evidence" value="ECO:0007669"/>
    <property type="project" value="InterPro"/>
</dbReference>
<dbReference type="InterPro" id="IPR035919">
    <property type="entry name" value="EAL_sf"/>
</dbReference>
<dbReference type="Gene3D" id="3.20.20.450">
    <property type="entry name" value="EAL domain"/>
    <property type="match status" value="1"/>
</dbReference>
<dbReference type="InterPro" id="IPR001633">
    <property type="entry name" value="EAL_dom"/>
</dbReference>
<dbReference type="OrthoDB" id="23692at2"/>
<comment type="caution">
    <text evidence="2">The sequence shown here is derived from an EMBL/GenBank/DDBJ whole genome shotgun (WGS) entry which is preliminary data.</text>
</comment>
<reference evidence="2 3" key="1">
    <citation type="submission" date="2019-03" db="EMBL/GenBank/DDBJ databases">
        <title>Genomic Encyclopedia of Type Strains, Phase IV (KMG-IV): sequencing the most valuable type-strain genomes for metagenomic binning, comparative biology and taxonomic classification.</title>
        <authorList>
            <person name="Goeker M."/>
        </authorList>
    </citation>
    <scope>NUCLEOTIDE SEQUENCE [LARGE SCALE GENOMIC DNA]</scope>
    <source>
        <strain evidence="2 3">DSM 2132</strain>
    </source>
</reference>
<dbReference type="PANTHER" id="PTHR33121:SF79">
    <property type="entry name" value="CYCLIC DI-GMP PHOSPHODIESTERASE PDED-RELATED"/>
    <property type="match status" value="1"/>
</dbReference>
<dbReference type="SMART" id="SM00052">
    <property type="entry name" value="EAL"/>
    <property type="match status" value="1"/>
</dbReference>
<organism evidence="2 3">
    <name type="scientific">Rhodothalassium salexigens DSM 2132</name>
    <dbReference type="NCBI Taxonomy" id="1188247"/>
    <lineage>
        <taxon>Bacteria</taxon>
        <taxon>Pseudomonadati</taxon>
        <taxon>Pseudomonadota</taxon>
        <taxon>Alphaproteobacteria</taxon>
        <taxon>Rhodothalassiales</taxon>
        <taxon>Rhodothalassiaceae</taxon>
        <taxon>Rhodothalassium</taxon>
    </lineage>
</organism>
<protein>
    <submittedName>
        <fullName evidence="2">EAL domain-containing protein (Putative c-di-GMP-specific phosphodiesterase class I)</fullName>
    </submittedName>
</protein>
<dbReference type="SUPFAM" id="SSF141868">
    <property type="entry name" value="EAL domain-like"/>
    <property type="match status" value="1"/>
</dbReference>
<proteinExistence type="predicted"/>
<dbReference type="Proteomes" id="UP000295399">
    <property type="component" value="Unassembled WGS sequence"/>
</dbReference>
<dbReference type="InParanoid" id="A0A4V2SPI8"/>
<evidence type="ECO:0000313" key="2">
    <source>
        <dbReference type="EMBL" id="TCP35356.1"/>
    </source>
</evidence>